<gene>
    <name evidence="1" type="ORF">AUP42_19275</name>
</gene>
<name>A0A154L4T5_9PROT</name>
<dbReference type="RefSeq" id="WP_062951927.1">
    <property type="nucleotide sequence ID" value="NZ_LPVY01000013.1"/>
</dbReference>
<proteinExistence type="predicted"/>
<sequence length="141" mass="15549">MKSLYKAHSRQEAKRMIRQRILAGLFATLLGVGVSGCDTTASDVAGTNLFTGVEWYIALDVVSIINTDKTLVDHVVSLSTGRDCSTIRKIDGKSYCKKDPVPEPPLYCYRTLASVSCYRTPDPYNTGAQTVDWPPTRSRSL</sequence>
<organism evidence="1 2">
    <name type="scientific">Thalassospira lucentensis</name>
    <dbReference type="NCBI Taxonomy" id="168935"/>
    <lineage>
        <taxon>Bacteria</taxon>
        <taxon>Pseudomonadati</taxon>
        <taxon>Pseudomonadota</taxon>
        <taxon>Alphaproteobacteria</taxon>
        <taxon>Rhodospirillales</taxon>
        <taxon>Thalassospiraceae</taxon>
        <taxon>Thalassospira</taxon>
    </lineage>
</organism>
<evidence type="ECO:0000313" key="1">
    <source>
        <dbReference type="EMBL" id="KZB63944.1"/>
    </source>
</evidence>
<evidence type="ECO:0000313" key="2">
    <source>
        <dbReference type="Proteomes" id="UP000076335"/>
    </source>
</evidence>
<dbReference type="Proteomes" id="UP000076335">
    <property type="component" value="Unassembled WGS sequence"/>
</dbReference>
<reference evidence="1 2" key="1">
    <citation type="submission" date="2015-12" db="EMBL/GenBank/DDBJ databases">
        <title>Genome sequence of Thalassospira lucentensis MCCC 1A02072.</title>
        <authorList>
            <person name="Lu L."/>
            <person name="Lai Q."/>
            <person name="Shao Z."/>
            <person name="Qian P."/>
        </authorList>
    </citation>
    <scope>NUCLEOTIDE SEQUENCE [LARGE SCALE GENOMIC DNA]</scope>
    <source>
        <strain evidence="1 2">MCCC 1A02072</strain>
    </source>
</reference>
<protein>
    <submittedName>
        <fullName evidence="1">Uncharacterized protein</fullName>
    </submittedName>
</protein>
<dbReference type="AlphaFoldDB" id="A0A154L4T5"/>
<dbReference type="EMBL" id="LPVY01000013">
    <property type="protein sequence ID" value="KZB63944.1"/>
    <property type="molecule type" value="Genomic_DNA"/>
</dbReference>
<accession>A0A154L4T5</accession>
<comment type="caution">
    <text evidence="1">The sequence shown here is derived from an EMBL/GenBank/DDBJ whole genome shotgun (WGS) entry which is preliminary data.</text>
</comment>
<dbReference type="OrthoDB" id="7362049at2"/>